<feature type="compositionally biased region" description="Polar residues" evidence="1">
    <location>
        <begin position="52"/>
        <end position="64"/>
    </location>
</feature>
<accession>A0A232FIN3</accession>
<organism evidence="2 3">
    <name type="scientific">Trichomalopsis sarcophagae</name>
    <dbReference type="NCBI Taxonomy" id="543379"/>
    <lineage>
        <taxon>Eukaryota</taxon>
        <taxon>Metazoa</taxon>
        <taxon>Ecdysozoa</taxon>
        <taxon>Arthropoda</taxon>
        <taxon>Hexapoda</taxon>
        <taxon>Insecta</taxon>
        <taxon>Pterygota</taxon>
        <taxon>Neoptera</taxon>
        <taxon>Endopterygota</taxon>
        <taxon>Hymenoptera</taxon>
        <taxon>Apocrita</taxon>
        <taxon>Proctotrupomorpha</taxon>
        <taxon>Chalcidoidea</taxon>
        <taxon>Pteromalidae</taxon>
        <taxon>Pteromalinae</taxon>
        <taxon>Trichomalopsis</taxon>
    </lineage>
</organism>
<protein>
    <submittedName>
        <fullName evidence="2">Uncharacterized protein</fullName>
    </submittedName>
</protein>
<dbReference type="EMBL" id="NNAY01000151">
    <property type="protein sequence ID" value="OXU30545.1"/>
    <property type="molecule type" value="Genomic_DNA"/>
</dbReference>
<dbReference type="AlphaFoldDB" id="A0A232FIN3"/>
<comment type="caution">
    <text evidence="2">The sequence shown here is derived from an EMBL/GenBank/DDBJ whole genome shotgun (WGS) entry which is preliminary data.</text>
</comment>
<evidence type="ECO:0000313" key="2">
    <source>
        <dbReference type="EMBL" id="OXU30545.1"/>
    </source>
</evidence>
<reference evidence="2 3" key="1">
    <citation type="journal article" date="2017" name="Curr. Biol.">
        <title>The Evolution of Venom by Co-option of Single-Copy Genes.</title>
        <authorList>
            <person name="Martinson E.O."/>
            <person name="Mrinalini"/>
            <person name="Kelkar Y.D."/>
            <person name="Chang C.H."/>
            <person name="Werren J.H."/>
        </authorList>
    </citation>
    <scope>NUCLEOTIDE SEQUENCE [LARGE SCALE GENOMIC DNA]</scope>
    <source>
        <strain evidence="2 3">Alberta</strain>
        <tissue evidence="2">Whole body</tissue>
    </source>
</reference>
<evidence type="ECO:0000256" key="1">
    <source>
        <dbReference type="SAM" id="MobiDB-lite"/>
    </source>
</evidence>
<dbReference type="Proteomes" id="UP000215335">
    <property type="component" value="Unassembled WGS sequence"/>
</dbReference>
<evidence type="ECO:0000313" key="3">
    <source>
        <dbReference type="Proteomes" id="UP000215335"/>
    </source>
</evidence>
<gene>
    <name evidence="2" type="ORF">TSAR_002873</name>
</gene>
<name>A0A232FIN3_9HYME</name>
<sequence length="64" mass="7392">MQLSQQNLHPQCGDVRTTEEDRRRGPWPLCSSSSIRRENSNPGDRGFPVVNTIETENQQRFTHP</sequence>
<proteinExistence type="predicted"/>
<keyword evidence="3" id="KW-1185">Reference proteome</keyword>
<feature type="non-terminal residue" evidence="2">
    <location>
        <position position="64"/>
    </location>
</feature>
<feature type="region of interest" description="Disordered" evidence="1">
    <location>
        <begin position="1"/>
        <end position="64"/>
    </location>
</feature>